<comment type="caution">
    <text evidence="1">The sequence shown here is derived from an EMBL/GenBank/DDBJ whole genome shotgun (WGS) entry which is preliminary data.</text>
</comment>
<organism evidence="1 2">
    <name type="scientific">Riccia sorocarpa</name>
    <dbReference type="NCBI Taxonomy" id="122646"/>
    <lineage>
        <taxon>Eukaryota</taxon>
        <taxon>Viridiplantae</taxon>
        <taxon>Streptophyta</taxon>
        <taxon>Embryophyta</taxon>
        <taxon>Marchantiophyta</taxon>
        <taxon>Marchantiopsida</taxon>
        <taxon>Marchantiidae</taxon>
        <taxon>Marchantiales</taxon>
        <taxon>Ricciaceae</taxon>
        <taxon>Riccia</taxon>
    </lineage>
</organism>
<keyword evidence="2" id="KW-1185">Reference proteome</keyword>
<sequence>MVLMFKEMTSMRAEITHLRQELEKHVGEQRLEEAVQAKMVLQEVDMKFKTYAQAARETQVTLAREQEVEKEARAARSLNLRFVGVEEKNDEDMMETVTTLCKDVLKVATPRFVRAVRVGRSEKGPRTILVRFNAVEDRSIVLCNRHMLKGMREDRSKYLGLVEEGLHGCDDDPTGVTNVLLASAKRALSRNRTRENTWFDEECRSVRNTAMQTVDGRHVAFRNYKNLVKRKRRTFTRQQQVRFEEELMKTPRLFWSRLSSTRKPSELSDSILREYVTDLYFVPGAGQMAQADSTCTFEEEEVSKALREMKSGKAADIDGVTLEIVYGISQPD</sequence>
<evidence type="ECO:0000313" key="2">
    <source>
        <dbReference type="Proteomes" id="UP001633002"/>
    </source>
</evidence>
<protein>
    <submittedName>
        <fullName evidence="1">Uncharacterized protein</fullName>
    </submittedName>
</protein>
<dbReference type="Gene3D" id="3.30.70.1820">
    <property type="entry name" value="L1 transposable element, RRM domain"/>
    <property type="match status" value="1"/>
</dbReference>
<name>A0ABD3GDG7_9MARC</name>
<dbReference type="EMBL" id="JBJQOH010000008">
    <property type="protein sequence ID" value="KAL3677237.1"/>
    <property type="molecule type" value="Genomic_DNA"/>
</dbReference>
<dbReference type="Proteomes" id="UP001633002">
    <property type="component" value="Unassembled WGS sequence"/>
</dbReference>
<proteinExistence type="predicted"/>
<gene>
    <name evidence="1" type="ORF">R1sor_027185</name>
</gene>
<dbReference type="AlphaFoldDB" id="A0ABD3GDG7"/>
<reference evidence="1 2" key="1">
    <citation type="submission" date="2024-09" db="EMBL/GenBank/DDBJ databases">
        <title>Chromosome-scale assembly of Riccia sorocarpa.</title>
        <authorList>
            <person name="Paukszto L."/>
        </authorList>
    </citation>
    <scope>NUCLEOTIDE SEQUENCE [LARGE SCALE GENOMIC DNA]</scope>
    <source>
        <strain evidence="1">LP-2024</strain>
        <tissue evidence="1">Aerial parts of the thallus</tissue>
    </source>
</reference>
<accession>A0ABD3GDG7</accession>
<evidence type="ECO:0000313" key="1">
    <source>
        <dbReference type="EMBL" id="KAL3677237.1"/>
    </source>
</evidence>